<gene>
    <name evidence="1" type="ORF">AWC16_16350</name>
</gene>
<evidence type="ECO:0000313" key="1">
    <source>
        <dbReference type="EMBL" id="ORW09393.1"/>
    </source>
</evidence>
<protein>
    <submittedName>
        <fullName evidence="1">Uncharacterized protein</fullName>
    </submittedName>
</protein>
<name>A0A1X1YE93_9MYCO</name>
<proteinExistence type="predicted"/>
<comment type="caution">
    <text evidence="1">The sequence shown here is derived from an EMBL/GenBank/DDBJ whole genome shotgun (WGS) entry which is preliminary data.</text>
</comment>
<dbReference type="EMBL" id="LQPG01000028">
    <property type="protein sequence ID" value="ORW09393.1"/>
    <property type="molecule type" value="Genomic_DNA"/>
</dbReference>
<evidence type="ECO:0000313" key="2">
    <source>
        <dbReference type="Proteomes" id="UP000193866"/>
    </source>
</evidence>
<sequence>MVWLIASLAVTAGEAPMLQTLRPYVAASVVALVGPGMIAVTPVAAPADVGVARPVALTAGFFETWENVLTTAFGNADTVFTELQSMGTAFWQELATSGNIDLQVLFDAVTFLGGDQANLLNLIATTTLDLDHNLLYVAATGQFDPAYPAPDEAIQALVNSWTSPLSGVLMGAVGPVIAPLVALSNSIGEIVAALEAADFDAVWEGLINVPANVVGGFLNGATLDLTALIPAIVDLDILPFPAGTEVESLSIAFGGLFSTGATVGGLTLAGIGGSILNSVGLDALGASILGDLSLDGVGVGPFGAQTGLLEALTLALSLS</sequence>
<dbReference type="AlphaFoldDB" id="A0A1X1YE93"/>
<organism evidence="1 2">
    <name type="scientific">Mycolicibacter longobardus</name>
    <dbReference type="NCBI Taxonomy" id="1108812"/>
    <lineage>
        <taxon>Bacteria</taxon>
        <taxon>Bacillati</taxon>
        <taxon>Actinomycetota</taxon>
        <taxon>Actinomycetes</taxon>
        <taxon>Mycobacteriales</taxon>
        <taxon>Mycobacteriaceae</taxon>
        <taxon>Mycolicibacter</taxon>
    </lineage>
</organism>
<keyword evidence="2" id="KW-1185">Reference proteome</keyword>
<dbReference type="Proteomes" id="UP000193866">
    <property type="component" value="Unassembled WGS sequence"/>
</dbReference>
<dbReference type="NCBIfam" id="NF033942">
    <property type="entry name" value="GjpA"/>
    <property type="match status" value="1"/>
</dbReference>
<reference evidence="1 2" key="1">
    <citation type="submission" date="2016-01" db="EMBL/GenBank/DDBJ databases">
        <title>The new phylogeny of the genus Mycobacterium.</title>
        <authorList>
            <person name="Tarcisio F."/>
            <person name="Conor M."/>
            <person name="Antonella G."/>
            <person name="Elisabetta G."/>
            <person name="Giulia F.S."/>
            <person name="Sara T."/>
            <person name="Anna F."/>
            <person name="Clotilde B."/>
            <person name="Roberto B."/>
            <person name="Veronica D.S."/>
            <person name="Fabio R."/>
            <person name="Monica P."/>
            <person name="Olivier J."/>
            <person name="Enrico T."/>
            <person name="Nicola S."/>
        </authorList>
    </citation>
    <scope>NUCLEOTIDE SEQUENCE [LARGE SCALE GENOMIC DNA]</scope>
    <source>
        <strain evidence="1 2">DSM 45394</strain>
    </source>
</reference>
<accession>A0A1X1YE93</accession>
<dbReference type="InterPro" id="IPR049934">
    <property type="entry name" value="GjpA-like"/>
</dbReference>
<dbReference type="STRING" id="1108812.AWC16_16350"/>